<dbReference type="Proteomes" id="UP000262621">
    <property type="component" value="Unassembled WGS sequence"/>
</dbReference>
<proteinExistence type="predicted"/>
<gene>
    <name evidence="1" type="ORF">D0Q02_07485</name>
</gene>
<organism evidence="1 2">
    <name type="scientific">Micromonospora craniellae</name>
    <dbReference type="NCBI Taxonomy" id="2294034"/>
    <lineage>
        <taxon>Bacteria</taxon>
        <taxon>Bacillati</taxon>
        <taxon>Actinomycetota</taxon>
        <taxon>Actinomycetes</taxon>
        <taxon>Micromonosporales</taxon>
        <taxon>Micromonosporaceae</taxon>
        <taxon>Micromonospora</taxon>
    </lineage>
</organism>
<comment type="caution">
    <text evidence="1">The sequence shown here is derived from an EMBL/GenBank/DDBJ whole genome shotgun (WGS) entry which is preliminary data.</text>
</comment>
<reference evidence="1 2" key="1">
    <citation type="submission" date="2018-08" db="EMBL/GenBank/DDBJ databases">
        <title>Verrucosispora craniellae sp. nov., isolated from a marine sponge in the South China Sea.</title>
        <authorList>
            <person name="Li L."/>
            <person name="Lin H.W."/>
        </authorList>
    </citation>
    <scope>NUCLEOTIDE SEQUENCE [LARGE SCALE GENOMIC DNA]</scope>
    <source>
        <strain evidence="1 2">LHW63014</strain>
    </source>
</reference>
<name>A0A372G2K5_9ACTN</name>
<keyword evidence="2" id="KW-1185">Reference proteome</keyword>
<evidence type="ECO:0000313" key="2">
    <source>
        <dbReference type="Proteomes" id="UP000262621"/>
    </source>
</evidence>
<protein>
    <submittedName>
        <fullName evidence="1">Uncharacterized protein</fullName>
    </submittedName>
</protein>
<accession>A0A372G2K5</accession>
<dbReference type="AlphaFoldDB" id="A0A372G2K5"/>
<evidence type="ECO:0000313" key="1">
    <source>
        <dbReference type="EMBL" id="RFS46996.1"/>
    </source>
</evidence>
<sequence>MRLVPFSLAMLALGRERESQQAHLLEMDIKTLKRALAGESVGEKFMSQTISVFRQHRDELARRGLQVSLDEYFEVPTEDAA</sequence>
<dbReference type="EMBL" id="QVFU01000005">
    <property type="protein sequence ID" value="RFS46996.1"/>
    <property type="molecule type" value="Genomic_DNA"/>
</dbReference>